<keyword evidence="2" id="KW-0813">Transport</keyword>
<dbReference type="InterPro" id="IPR011989">
    <property type="entry name" value="ARM-like"/>
</dbReference>
<dbReference type="PANTHER" id="PTHR10997:SF9">
    <property type="entry name" value="IMPORTIN-9"/>
    <property type="match status" value="1"/>
</dbReference>
<keyword evidence="4" id="KW-0539">Nucleus</keyword>
<evidence type="ECO:0000313" key="8">
    <source>
        <dbReference type="Proteomes" id="UP000217199"/>
    </source>
</evidence>
<dbReference type="SUPFAM" id="SSF48371">
    <property type="entry name" value="ARM repeat"/>
    <property type="match status" value="1"/>
</dbReference>
<dbReference type="SMART" id="SM00913">
    <property type="entry name" value="IBN_N"/>
    <property type="match status" value="1"/>
</dbReference>
<evidence type="ECO:0000256" key="5">
    <source>
        <dbReference type="SAM" id="MobiDB-lite"/>
    </source>
</evidence>
<proteinExistence type="predicted"/>
<dbReference type="InterPro" id="IPR056840">
    <property type="entry name" value="HEAT_IPO9_central"/>
</dbReference>
<dbReference type="Pfam" id="PF25018">
    <property type="entry name" value="HEAT_IPO9_c"/>
    <property type="match status" value="1"/>
</dbReference>
<feature type="region of interest" description="Disordered" evidence="5">
    <location>
        <begin position="960"/>
        <end position="981"/>
    </location>
</feature>
<sequence length="1030" mass="112661">MSSEILQILASSLNPDPNTRISAELRLSEIFSNPETAVGLSSITVAQDVDVSLRQITAIVLRKYVNERWSPFFNSFKGNAPPVEVKARVREALFKALSDPNRKIRSSSAHTLSLIAGSDWPDEYPDLLNGLIRLLSSSSLDSVHGSMQVFNEFIKTDLTEDQILPVLRDLLPVLLNILGSTQHTPYTRARAVSVFRQCITTLYMVKEQHPQAVKEATGSILPVWIDAFKVLLNASPENDVQNVPSWDGLAIRIEIFKTLDTIQLGFARSLAPHYGDFLNIALSHLRTLLPTFSSAESPSLSEEDEPISLSMLGCPIIDFIAVITRGSKAKFWLTPSNVEALVVVLCGWMQMTDEDEENWANDANAFVAHEDDETQSYSLRVAGLDLVANLVEREPGVTISALSQAISKIVPESQQARKSGSTEWWRPLEAAFAALGSVSEGIMDYVDDELEAGRPKVIDIEYLLSEVIPQLLSLSECPFLQGRSFVFASQFSKLLPSQLAGQYMSAAIDVLEADSAGIPIKVSAVKAIQNFATGMDDSILVPFAFRITKDLGPFLLATTEDTLSLVLETLSSVLDIGKSSWVTAELAEQIVAATLQVWINNNKDPILISILTEIYTSLSKSRPEIYQALVKGALPTLCNAIATAKPTESWITSSAIELVSSIISGAPDSGLGDGFFSTLAPSLFECLRQAEDRDVLQNGVLCLTYIIRKDIGQILSWKDTSGRSGIDNVLVVIAKLLENEDESGGLVIGDLIIHLLRGASSSVVGVLPELLQAMIRRMLTAKTATFIQSLVIPFAYLVQSERDTVLSLLEGININGRSGLDILIQTWCENAEVFQGFWPSRVSTLGLCQLFVSERPGLQNLTVKGDLIVKPETRDVIITRSRAKQTPHEFTRISFPVKALKIIINDLRSNGESATMAAQGGVIDADSDDGDDDWEDEDSVNPLNKDEIAFLSDILGPKGTAFDEDDIPGDDDDEDLKNDPISQMDMTSHLISFMKESAARNTNNFSEIVGQTSAEEMLVIQRVLAEPRGG</sequence>
<evidence type="ECO:0000256" key="3">
    <source>
        <dbReference type="ARBA" id="ARBA00022927"/>
    </source>
</evidence>
<evidence type="ECO:0000259" key="6">
    <source>
        <dbReference type="PROSITE" id="PS50166"/>
    </source>
</evidence>
<evidence type="ECO:0000256" key="1">
    <source>
        <dbReference type="ARBA" id="ARBA00004123"/>
    </source>
</evidence>
<evidence type="ECO:0000256" key="2">
    <source>
        <dbReference type="ARBA" id="ARBA00022448"/>
    </source>
</evidence>
<dbReference type="InterPro" id="IPR016024">
    <property type="entry name" value="ARM-type_fold"/>
</dbReference>
<dbReference type="AlphaFoldDB" id="A0A286USP8"/>
<name>A0A286USP8_9AGAM</name>
<evidence type="ECO:0000313" key="7">
    <source>
        <dbReference type="EMBL" id="PAV22617.1"/>
    </source>
</evidence>
<dbReference type="FunCoup" id="A0A286USP8">
    <property type="interactions" value="592"/>
</dbReference>
<dbReference type="Pfam" id="PF03810">
    <property type="entry name" value="IBN_N"/>
    <property type="match status" value="1"/>
</dbReference>
<organism evidence="7 8">
    <name type="scientific">Pyrrhoderma noxium</name>
    <dbReference type="NCBI Taxonomy" id="2282107"/>
    <lineage>
        <taxon>Eukaryota</taxon>
        <taxon>Fungi</taxon>
        <taxon>Dikarya</taxon>
        <taxon>Basidiomycota</taxon>
        <taxon>Agaricomycotina</taxon>
        <taxon>Agaricomycetes</taxon>
        <taxon>Hymenochaetales</taxon>
        <taxon>Hymenochaetaceae</taxon>
        <taxon>Pyrrhoderma</taxon>
    </lineage>
</organism>
<protein>
    <submittedName>
        <fullName evidence="7">ARM repeat-containing</fullName>
    </submittedName>
</protein>
<feature type="domain" description="Importin N-terminal" evidence="6">
    <location>
        <begin position="23"/>
        <end position="99"/>
    </location>
</feature>
<dbReference type="STRING" id="2282107.A0A286USP8"/>
<dbReference type="OrthoDB" id="431626at2759"/>
<evidence type="ECO:0000256" key="4">
    <source>
        <dbReference type="ARBA" id="ARBA00023242"/>
    </source>
</evidence>
<dbReference type="GO" id="GO:0031267">
    <property type="term" value="F:small GTPase binding"/>
    <property type="evidence" value="ECO:0007669"/>
    <property type="project" value="InterPro"/>
</dbReference>
<dbReference type="GO" id="GO:0005829">
    <property type="term" value="C:cytosol"/>
    <property type="evidence" value="ECO:0007669"/>
    <property type="project" value="TreeGrafter"/>
</dbReference>
<dbReference type="InterPro" id="IPR001494">
    <property type="entry name" value="Importin-beta_N"/>
</dbReference>
<dbReference type="EMBL" id="NBII01000002">
    <property type="protein sequence ID" value="PAV22617.1"/>
    <property type="molecule type" value="Genomic_DNA"/>
</dbReference>
<accession>A0A286USP8</accession>
<dbReference type="Gene3D" id="1.25.10.10">
    <property type="entry name" value="Leucine-rich Repeat Variant"/>
    <property type="match status" value="1"/>
</dbReference>
<reference evidence="7 8" key="1">
    <citation type="journal article" date="2017" name="Mol. Ecol.">
        <title>Comparative and population genomic landscape of Phellinus noxius: A hypervariable fungus causing root rot in trees.</title>
        <authorList>
            <person name="Chung C.L."/>
            <person name="Lee T.J."/>
            <person name="Akiba M."/>
            <person name="Lee H.H."/>
            <person name="Kuo T.H."/>
            <person name="Liu D."/>
            <person name="Ke H.M."/>
            <person name="Yokoi T."/>
            <person name="Roa M.B."/>
            <person name="Lu M.J."/>
            <person name="Chang Y.Y."/>
            <person name="Ann P.J."/>
            <person name="Tsai J.N."/>
            <person name="Chen C.Y."/>
            <person name="Tzean S.S."/>
            <person name="Ota Y."/>
            <person name="Hattori T."/>
            <person name="Sahashi N."/>
            <person name="Liou R.F."/>
            <person name="Kikuchi T."/>
            <person name="Tsai I.J."/>
        </authorList>
    </citation>
    <scope>NUCLEOTIDE SEQUENCE [LARGE SCALE GENOMIC DNA]</scope>
    <source>
        <strain evidence="7 8">FFPRI411160</strain>
    </source>
</reference>
<dbReference type="InParanoid" id="A0A286USP8"/>
<feature type="compositionally biased region" description="Acidic residues" evidence="5">
    <location>
        <begin position="962"/>
        <end position="976"/>
    </location>
</feature>
<dbReference type="PROSITE" id="PS50166">
    <property type="entry name" value="IMPORTIN_B_NT"/>
    <property type="match status" value="1"/>
</dbReference>
<dbReference type="GO" id="GO:0006606">
    <property type="term" value="P:protein import into nucleus"/>
    <property type="evidence" value="ECO:0007669"/>
    <property type="project" value="TreeGrafter"/>
</dbReference>
<keyword evidence="3" id="KW-0653">Protein transport</keyword>
<comment type="subcellular location">
    <subcellularLocation>
        <location evidence="1">Nucleus</location>
    </subcellularLocation>
</comment>
<comment type="caution">
    <text evidence="7">The sequence shown here is derived from an EMBL/GenBank/DDBJ whole genome shotgun (WGS) entry which is preliminary data.</text>
</comment>
<dbReference type="PANTHER" id="PTHR10997">
    <property type="entry name" value="IMPORTIN-7, 8, 11"/>
    <property type="match status" value="1"/>
</dbReference>
<dbReference type="GO" id="GO:0005635">
    <property type="term" value="C:nuclear envelope"/>
    <property type="evidence" value="ECO:0007669"/>
    <property type="project" value="TreeGrafter"/>
</dbReference>
<keyword evidence="8" id="KW-1185">Reference proteome</keyword>
<dbReference type="Proteomes" id="UP000217199">
    <property type="component" value="Unassembled WGS sequence"/>
</dbReference>
<gene>
    <name evidence="7" type="ORF">PNOK_0257400</name>
</gene>